<evidence type="ECO:0000256" key="3">
    <source>
        <dbReference type="ARBA" id="ARBA00023002"/>
    </source>
</evidence>
<dbReference type="RefSeq" id="WP_011463186.1">
    <property type="nucleotide sequence ID" value="NC_007908.1"/>
</dbReference>
<keyword evidence="1" id="KW-0285">Flavoprotein</keyword>
<dbReference type="PANTHER" id="PTHR23026:SF90">
    <property type="entry name" value="IODOTYROSINE DEIODINASE 1"/>
    <property type="match status" value="1"/>
</dbReference>
<dbReference type="InterPro" id="IPR029479">
    <property type="entry name" value="Nitroreductase"/>
</dbReference>
<feature type="domain" description="Nitroreductase" evidence="4">
    <location>
        <begin position="14"/>
        <end position="56"/>
    </location>
</feature>
<proteinExistence type="predicted"/>
<keyword evidence="2" id="KW-0288">FMN</keyword>
<accession>Q220E0</accession>
<keyword evidence="6" id="KW-1185">Reference proteome</keyword>
<gene>
    <name evidence="5" type="ordered locus">Rfer_0865</name>
</gene>
<organism evidence="5 6">
    <name type="scientific">Albidiferax ferrireducens (strain ATCC BAA-621 / DSM 15236 / T118)</name>
    <name type="common">Rhodoferax ferrireducens</name>
    <dbReference type="NCBI Taxonomy" id="338969"/>
    <lineage>
        <taxon>Bacteria</taxon>
        <taxon>Pseudomonadati</taxon>
        <taxon>Pseudomonadota</taxon>
        <taxon>Betaproteobacteria</taxon>
        <taxon>Burkholderiales</taxon>
        <taxon>Comamonadaceae</taxon>
        <taxon>Rhodoferax</taxon>
    </lineage>
</organism>
<evidence type="ECO:0000259" key="4">
    <source>
        <dbReference type="Pfam" id="PF00881"/>
    </source>
</evidence>
<dbReference type="InterPro" id="IPR000415">
    <property type="entry name" value="Nitroreductase-like"/>
</dbReference>
<dbReference type="SUPFAM" id="SSF55469">
    <property type="entry name" value="FMN-dependent nitroreductase-like"/>
    <property type="match status" value="1"/>
</dbReference>
<dbReference type="InterPro" id="IPR050627">
    <property type="entry name" value="Nitroreductase/BluB"/>
</dbReference>
<reference evidence="6" key="1">
    <citation type="submission" date="2006-02" db="EMBL/GenBank/DDBJ databases">
        <title>Complete sequence of chromosome of Rhodoferax ferrireducens DSM 15236.</title>
        <authorList>
            <person name="Copeland A."/>
            <person name="Lucas S."/>
            <person name="Lapidus A."/>
            <person name="Barry K."/>
            <person name="Detter J.C."/>
            <person name="Glavina del Rio T."/>
            <person name="Hammon N."/>
            <person name="Israni S."/>
            <person name="Pitluck S."/>
            <person name="Brettin T."/>
            <person name="Bruce D."/>
            <person name="Han C."/>
            <person name="Tapia R."/>
            <person name="Gilna P."/>
            <person name="Kiss H."/>
            <person name="Schmutz J."/>
            <person name="Larimer F."/>
            <person name="Land M."/>
            <person name="Kyrpides N."/>
            <person name="Ivanova N."/>
            <person name="Richardson P."/>
        </authorList>
    </citation>
    <scope>NUCLEOTIDE SEQUENCE [LARGE SCALE GENOMIC DNA]</scope>
    <source>
        <strain evidence="6">ATCC BAA-621 / DSM 15236 / T118</strain>
    </source>
</reference>
<evidence type="ECO:0000313" key="6">
    <source>
        <dbReference type="Proteomes" id="UP000008332"/>
    </source>
</evidence>
<dbReference type="HOGENOM" id="CLU_2207999_0_0_4"/>
<dbReference type="Pfam" id="PF00881">
    <property type="entry name" value="Nitroreductase"/>
    <property type="match status" value="1"/>
</dbReference>
<dbReference type="Proteomes" id="UP000008332">
    <property type="component" value="Chromosome"/>
</dbReference>
<dbReference type="STRING" id="338969.Rfer_0865"/>
<dbReference type="eggNOG" id="COG0778">
    <property type="taxonomic scope" value="Bacteria"/>
</dbReference>
<evidence type="ECO:0000256" key="1">
    <source>
        <dbReference type="ARBA" id="ARBA00022630"/>
    </source>
</evidence>
<dbReference type="EMBL" id="CP000267">
    <property type="protein sequence ID" value="ABD68613.1"/>
    <property type="molecule type" value="Genomic_DNA"/>
</dbReference>
<keyword evidence="3" id="KW-0560">Oxidoreductase</keyword>
<dbReference type="OrthoDB" id="9802510at2"/>
<dbReference type="Gene3D" id="3.40.109.10">
    <property type="entry name" value="NADH Oxidase"/>
    <property type="match status" value="1"/>
</dbReference>
<dbReference type="GO" id="GO:0016491">
    <property type="term" value="F:oxidoreductase activity"/>
    <property type="evidence" value="ECO:0007669"/>
    <property type="project" value="UniProtKB-KW"/>
</dbReference>
<dbReference type="PANTHER" id="PTHR23026">
    <property type="entry name" value="NADPH NITROREDUCTASE"/>
    <property type="match status" value="1"/>
</dbReference>
<name>Q220E0_ALBFT</name>
<protein>
    <recommendedName>
        <fullName evidence="4">Nitroreductase domain-containing protein</fullName>
    </recommendedName>
</protein>
<dbReference type="AlphaFoldDB" id="Q220E0"/>
<evidence type="ECO:0000256" key="2">
    <source>
        <dbReference type="ARBA" id="ARBA00022643"/>
    </source>
</evidence>
<sequence>MSETIDTMQVGTAIYGRCSVRAYRPEQVELPALQTLLAAAVRAPTAMHGEPWQFVMGSAVAALNTSEMKSELGIPLEMTAIAPIIVGIPRGETMPSPRKQPQVLAWR</sequence>
<dbReference type="KEGG" id="rfr:Rfer_0865"/>
<evidence type="ECO:0000313" key="5">
    <source>
        <dbReference type="EMBL" id="ABD68613.1"/>
    </source>
</evidence>